<dbReference type="InterPro" id="IPR002881">
    <property type="entry name" value="DUF58"/>
</dbReference>
<organism evidence="2 3">
    <name type="scientific">Thermogemmata fonticola</name>
    <dbReference type="NCBI Taxonomy" id="2755323"/>
    <lineage>
        <taxon>Bacteria</taxon>
        <taxon>Pseudomonadati</taxon>
        <taxon>Planctomycetota</taxon>
        <taxon>Planctomycetia</taxon>
        <taxon>Gemmatales</taxon>
        <taxon>Gemmataceae</taxon>
        <taxon>Thermogemmata</taxon>
    </lineage>
</organism>
<dbReference type="PANTHER" id="PTHR34351:SF2">
    <property type="entry name" value="DUF58 DOMAIN-CONTAINING PROTEIN"/>
    <property type="match status" value="1"/>
</dbReference>
<dbReference type="PANTHER" id="PTHR34351">
    <property type="entry name" value="SLR1927 PROTEIN-RELATED"/>
    <property type="match status" value="1"/>
</dbReference>
<accession>A0A7V9AC08</accession>
<dbReference type="AlphaFoldDB" id="A0A7V9AC08"/>
<dbReference type="EMBL" id="JACEFB010000008">
    <property type="protein sequence ID" value="MBA2226776.1"/>
    <property type="molecule type" value="Genomic_DNA"/>
</dbReference>
<evidence type="ECO:0000259" key="1">
    <source>
        <dbReference type="Pfam" id="PF01882"/>
    </source>
</evidence>
<sequence length="454" mass="50908">MRWVLILVLLVGLALVLQAGLAAFAGYVVLGSYVLSRWLSRRWIEDLAAVRQCEVEPREVGDSLEVTVHVRNAGYWPILWVLVEDFVPEEFWRQRPPAVQVKGSRLQVVSLGPGQERTLRYRITFLRRGYYPIGPTLLESGDVFGLHRRFRVVGQPVYILVLPRMLPIQRYDFISRRPIGEIRLHHRLFEDPTRTAGVREYQTGDPLSRVHWKVTARMGQLHCRVYEPTSLAGATLLLDFHRGSYPARSEPYRSELAITTAASLAYALSLQKQPLGLVSNGRDAAARIREESQQAASPTAVEQDRDRLHQRYALGQAELRLRPVVVETRRGVDQLIQVRETLARLELNDGLTFGAMVSLMAPRLPRDATILAILPLVPVEASVALGLLRRLGFAVSVLLILPEEVHVWEAYGRLTAEGIHDVRVITSEADVIRGGQFVGADSGPAPYALDIPIA</sequence>
<reference evidence="2 3" key="1">
    <citation type="submission" date="2020-07" db="EMBL/GenBank/DDBJ databases">
        <title>Thermogemmata thermophila gen. nov., sp. nov., a novel moderate thermophilic planctomycete from a Kamchatka hot spring.</title>
        <authorList>
            <person name="Elcheninov A.G."/>
            <person name="Podosokorskaya O.A."/>
            <person name="Kovaleva O.L."/>
            <person name="Novikov A."/>
            <person name="Bonch-Osmolovskaya E.A."/>
            <person name="Toshchakov S.V."/>
            <person name="Kublanov I.V."/>
        </authorList>
    </citation>
    <scope>NUCLEOTIDE SEQUENCE [LARGE SCALE GENOMIC DNA]</scope>
    <source>
        <strain evidence="2 3">2918</strain>
    </source>
</reference>
<dbReference type="RefSeq" id="WP_194538223.1">
    <property type="nucleotide sequence ID" value="NZ_JACEFB010000008.1"/>
</dbReference>
<dbReference type="Pfam" id="PF01882">
    <property type="entry name" value="DUF58"/>
    <property type="match status" value="1"/>
</dbReference>
<feature type="domain" description="DUF58" evidence="1">
    <location>
        <begin position="198"/>
        <end position="288"/>
    </location>
</feature>
<proteinExistence type="predicted"/>
<evidence type="ECO:0000313" key="3">
    <source>
        <dbReference type="Proteomes" id="UP000542342"/>
    </source>
</evidence>
<evidence type="ECO:0000313" key="2">
    <source>
        <dbReference type="EMBL" id="MBA2226776.1"/>
    </source>
</evidence>
<comment type="caution">
    <text evidence="2">The sequence shown here is derived from an EMBL/GenBank/DDBJ whole genome shotgun (WGS) entry which is preliminary data.</text>
</comment>
<keyword evidence="3" id="KW-1185">Reference proteome</keyword>
<dbReference type="Proteomes" id="UP000542342">
    <property type="component" value="Unassembled WGS sequence"/>
</dbReference>
<protein>
    <submittedName>
        <fullName evidence="2">DUF58 domain-containing protein</fullName>
    </submittedName>
</protein>
<name>A0A7V9AC08_9BACT</name>
<gene>
    <name evidence="2" type="ORF">H0921_11450</name>
</gene>